<feature type="region of interest" description="Disordered" evidence="1">
    <location>
        <begin position="60"/>
        <end position="88"/>
    </location>
</feature>
<feature type="compositionally biased region" description="Polar residues" evidence="1">
    <location>
        <begin position="69"/>
        <end position="83"/>
    </location>
</feature>
<gene>
    <name evidence="2" type="ORF">PECAL_2P11580</name>
</gene>
<evidence type="ECO:0000256" key="1">
    <source>
        <dbReference type="SAM" id="MobiDB-lite"/>
    </source>
</evidence>
<comment type="caution">
    <text evidence="2">The sequence shown here is derived from an EMBL/GenBank/DDBJ whole genome shotgun (WGS) entry which is preliminary data.</text>
</comment>
<evidence type="ECO:0000313" key="2">
    <source>
        <dbReference type="EMBL" id="CAH0368108.1"/>
    </source>
</evidence>
<sequence length="311" mass="32664">MSRSGDDATAVFEMAMGRAVYASRPASVASLKARAIAGASSARATAEFASTASAPSSIARAASDGHLSPASTTTGTPACSTMTPMHDDASMPWPEPIGEPRGMTVAHPMSSRCRHRTGSGEQYGSTAKPSFTSCLAAASVPTGSGSRYVESVMTSSFTKLLSSWPRVFATSLPRRATLTASSAVVHPAVFGSSQTLFQSMDVSSMLVTAPSTRRTATVTTSASDAAMESAMSCAVLYLPVPRNRRELNVLPAITSWSLLGGATVSGLRRVAVAERALAALSRLRVARRRGIIRRVVLWLSRRTDAMFWALV</sequence>
<dbReference type="EMBL" id="CAKKNE010000002">
    <property type="protein sequence ID" value="CAH0368108.1"/>
    <property type="molecule type" value="Genomic_DNA"/>
</dbReference>
<organism evidence="2 3">
    <name type="scientific">Pelagomonas calceolata</name>
    <dbReference type="NCBI Taxonomy" id="35677"/>
    <lineage>
        <taxon>Eukaryota</taxon>
        <taxon>Sar</taxon>
        <taxon>Stramenopiles</taxon>
        <taxon>Ochrophyta</taxon>
        <taxon>Pelagophyceae</taxon>
        <taxon>Pelagomonadales</taxon>
        <taxon>Pelagomonadaceae</taxon>
        <taxon>Pelagomonas</taxon>
    </lineage>
</organism>
<proteinExistence type="predicted"/>
<accession>A0A8J2S970</accession>
<protein>
    <submittedName>
        <fullName evidence="2">Uncharacterized protein</fullName>
    </submittedName>
</protein>
<dbReference type="Proteomes" id="UP000789595">
    <property type="component" value="Unassembled WGS sequence"/>
</dbReference>
<reference evidence="2" key="1">
    <citation type="submission" date="2021-11" db="EMBL/GenBank/DDBJ databases">
        <authorList>
            <consortium name="Genoscope - CEA"/>
            <person name="William W."/>
        </authorList>
    </citation>
    <scope>NUCLEOTIDE SEQUENCE</scope>
</reference>
<name>A0A8J2S970_9STRA</name>
<dbReference type="AlphaFoldDB" id="A0A8J2S970"/>
<evidence type="ECO:0000313" key="3">
    <source>
        <dbReference type="Proteomes" id="UP000789595"/>
    </source>
</evidence>
<keyword evidence="3" id="KW-1185">Reference proteome</keyword>